<comment type="caution">
    <text evidence="4">The sequence shown here is derived from an EMBL/GenBank/DDBJ whole genome shotgun (WGS) entry which is preliminary data.</text>
</comment>
<keyword evidence="2" id="KW-0285">Flavoprotein</keyword>
<proteinExistence type="predicted"/>
<dbReference type="GO" id="GO:0034628">
    <property type="term" value="P:'de novo' NAD+ biosynthetic process from L-aspartate"/>
    <property type="evidence" value="ECO:0007669"/>
    <property type="project" value="TreeGrafter"/>
</dbReference>
<feature type="non-terminal residue" evidence="4">
    <location>
        <position position="1"/>
    </location>
</feature>
<dbReference type="InterPro" id="IPR015939">
    <property type="entry name" value="Fum_Rdtase/Succ_DH_flav-like_C"/>
</dbReference>
<evidence type="ECO:0000256" key="1">
    <source>
        <dbReference type="ARBA" id="ARBA00001974"/>
    </source>
</evidence>
<gene>
    <name evidence="4" type="ORF">LCGC14_3034730</name>
</gene>
<dbReference type="AlphaFoldDB" id="A0A0F8WRY1"/>
<evidence type="ECO:0000256" key="2">
    <source>
        <dbReference type="ARBA" id="ARBA00022827"/>
    </source>
</evidence>
<reference evidence="4" key="1">
    <citation type="journal article" date="2015" name="Nature">
        <title>Complex archaea that bridge the gap between prokaryotes and eukaryotes.</title>
        <authorList>
            <person name="Spang A."/>
            <person name="Saw J.H."/>
            <person name="Jorgensen S.L."/>
            <person name="Zaremba-Niedzwiedzka K."/>
            <person name="Martijn J."/>
            <person name="Lind A.E."/>
            <person name="van Eijk R."/>
            <person name="Schleper C."/>
            <person name="Guy L."/>
            <person name="Ettema T.J."/>
        </authorList>
    </citation>
    <scope>NUCLEOTIDE SEQUENCE</scope>
</reference>
<dbReference type="Pfam" id="PF02910">
    <property type="entry name" value="Succ_DH_flav_C"/>
    <property type="match status" value="1"/>
</dbReference>
<dbReference type="InterPro" id="IPR005288">
    <property type="entry name" value="NadB"/>
</dbReference>
<dbReference type="InterPro" id="IPR037099">
    <property type="entry name" value="Fum_R/Succ_DH_flav-like_C_sf"/>
</dbReference>
<dbReference type="PANTHER" id="PTHR42716">
    <property type="entry name" value="L-ASPARTATE OXIDASE"/>
    <property type="match status" value="1"/>
</dbReference>
<feature type="domain" description="Fumarate reductase/succinate dehydrogenase flavoprotein-like C-terminal" evidence="3">
    <location>
        <begin position="58"/>
        <end position="106"/>
    </location>
</feature>
<accession>A0A0F8WRY1</accession>
<sequence>SNRTELDLSDIRNSLRSMMWRNVGIVRNGQHLAESVEIITFWGRYVLDKEFFSDPRGWEAQNMLTVAWLVAEMALRRTETRGVHYRRDFPETDPVWRRHQLVRRTEHQLVVE</sequence>
<keyword evidence="2" id="KW-0274">FAD</keyword>
<organism evidence="4">
    <name type="scientific">marine sediment metagenome</name>
    <dbReference type="NCBI Taxonomy" id="412755"/>
    <lineage>
        <taxon>unclassified sequences</taxon>
        <taxon>metagenomes</taxon>
        <taxon>ecological metagenomes</taxon>
    </lineage>
</organism>
<comment type="cofactor">
    <cofactor evidence="1">
        <name>FAD</name>
        <dbReference type="ChEBI" id="CHEBI:57692"/>
    </cofactor>
</comment>
<dbReference type="SUPFAM" id="SSF46977">
    <property type="entry name" value="Succinate dehydrogenase/fumarate reductase flavoprotein C-terminal domain"/>
    <property type="match status" value="1"/>
</dbReference>
<dbReference type="PANTHER" id="PTHR42716:SF2">
    <property type="entry name" value="L-ASPARTATE OXIDASE, CHLOROPLASTIC"/>
    <property type="match status" value="1"/>
</dbReference>
<dbReference type="GO" id="GO:0008734">
    <property type="term" value="F:L-aspartate oxidase activity"/>
    <property type="evidence" value="ECO:0007669"/>
    <property type="project" value="InterPro"/>
</dbReference>
<dbReference type="EMBL" id="LAZR01063496">
    <property type="protein sequence ID" value="KKK59403.1"/>
    <property type="molecule type" value="Genomic_DNA"/>
</dbReference>
<evidence type="ECO:0000313" key="4">
    <source>
        <dbReference type="EMBL" id="KKK59403.1"/>
    </source>
</evidence>
<protein>
    <recommendedName>
        <fullName evidence="3">Fumarate reductase/succinate dehydrogenase flavoprotein-like C-terminal domain-containing protein</fullName>
    </recommendedName>
</protein>
<dbReference type="Gene3D" id="1.20.58.100">
    <property type="entry name" value="Fumarate reductase/succinate dehydrogenase flavoprotein-like, C-terminal domain"/>
    <property type="match status" value="1"/>
</dbReference>
<evidence type="ECO:0000259" key="3">
    <source>
        <dbReference type="Pfam" id="PF02910"/>
    </source>
</evidence>
<name>A0A0F8WRY1_9ZZZZ</name>